<dbReference type="InterPro" id="IPR009057">
    <property type="entry name" value="Homeodomain-like_sf"/>
</dbReference>
<feature type="compositionally biased region" description="Polar residues" evidence="1">
    <location>
        <begin position="401"/>
        <end position="418"/>
    </location>
</feature>
<name>A0AAE0ZEN9_9GAST</name>
<evidence type="ECO:0008006" key="4">
    <source>
        <dbReference type="Google" id="ProtNLM"/>
    </source>
</evidence>
<evidence type="ECO:0000313" key="2">
    <source>
        <dbReference type="EMBL" id="KAK3767541.1"/>
    </source>
</evidence>
<dbReference type="SUPFAM" id="SSF46689">
    <property type="entry name" value="Homeodomain-like"/>
    <property type="match status" value="1"/>
</dbReference>
<feature type="compositionally biased region" description="Polar residues" evidence="1">
    <location>
        <begin position="451"/>
        <end position="461"/>
    </location>
</feature>
<proteinExistence type="predicted"/>
<feature type="region of interest" description="Disordered" evidence="1">
    <location>
        <begin position="293"/>
        <end position="461"/>
    </location>
</feature>
<dbReference type="EMBL" id="JAWDGP010004140">
    <property type="protein sequence ID" value="KAK3767541.1"/>
    <property type="molecule type" value="Genomic_DNA"/>
</dbReference>
<reference evidence="2" key="1">
    <citation type="journal article" date="2023" name="G3 (Bethesda)">
        <title>A reference genome for the long-term kleptoplast-retaining sea slug Elysia crispata morphotype clarki.</title>
        <authorList>
            <person name="Eastman K.E."/>
            <person name="Pendleton A.L."/>
            <person name="Shaikh M.A."/>
            <person name="Suttiyut T."/>
            <person name="Ogas R."/>
            <person name="Tomko P."/>
            <person name="Gavelis G."/>
            <person name="Widhalm J.R."/>
            <person name="Wisecaver J.H."/>
        </authorList>
    </citation>
    <scope>NUCLEOTIDE SEQUENCE</scope>
    <source>
        <strain evidence="2">ECLA1</strain>
    </source>
</reference>
<feature type="region of interest" description="Disordered" evidence="1">
    <location>
        <begin position="1"/>
        <end position="20"/>
    </location>
</feature>
<gene>
    <name evidence="2" type="ORF">RRG08_003973</name>
</gene>
<keyword evidence="3" id="KW-1185">Reference proteome</keyword>
<feature type="compositionally biased region" description="Polar residues" evidence="1">
    <location>
        <begin position="320"/>
        <end position="331"/>
    </location>
</feature>
<dbReference type="Proteomes" id="UP001283361">
    <property type="component" value="Unassembled WGS sequence"/>
</dbReference>
<dbReference type="AlphaFoldDB" id="A0AAE0ZEN9"/>
<accession>A0AAE0ZEN9</accession>
<protein>
    <recommendedName>
        <fullName evidence="4">HTH psq-type domain-containing protein</fullName>
    </recommendedName>
</protein>
<feature type="region of interest" description="Disordered" evidence="1">
    <location>
        <begin position="567"/>
        <end position="586"/>
    </location>
</feature>
<dbReference type="PRINTS" id="PR01217">
    <property type="entry name" value="PRICHEXTENSN"/>
</dbReference>
<sequence>MAADRASSDTIAPCAASGQHNSKWTKEHLIAAIEEVEKGSQKRKTAEKYGIPWGTFCHKLSGRRKMEEQSKTVLSKEEEDEIVTFVKMTSARGFGNIKDKLFLVVKNYLDQKVRETIWENKPSSKWFRLLRKRQPEIVFRKPQLLGKQRALITKKDLLNWFDEMTTKIKAIDPTIFPEQEKIYNCDESGFSLNALSGRVLSYLSNNFVCQPHSSHTLQPLDVGGLQDYEKRVEKKRQNETEIITKRTFAITFKDTYETTTSRPLAEKTFRACGLFLLYPSNVDFSKVVSGFDDDAHPPPRSPLANGPNTPTYLPAPIAYSTKQSPLPTSSGPGRETPTPLPAPIAYSTPQSPLPTPSGPGSETPTPLPAPIAYSTQLSPLPTSCGPGSETPTPLPAPIAYSTPQSPLPTSSRPGSETPTPIAHCTPQLLPGTAESVPNPVRPTHLTAGPSGFSSQDFDNRPQTRQNCLNTSKKHFEKVCNDLLTNRRWYSEFVHVLHKSTYHKELVILLTAQIVPCHEAEDGLSQTKSQTKGDALAIPTVKKRTRRAKILKLPPLISSPEFRRLLMQKEADEKAEARKKQRKLDME</sequence>
<organism evidence="2 3">
    <name type="scientific">Elysia crispata</name>
    <name type="common">lettuce slug</name>
    <dbReference type="NCBI Taxonomy" id="231223"/>
    <lineage>
        <taxon>Eukaryota</taxon>
        <taxon>Metazoa</taxon>
        <taxon>Spiralia</taxon>
        <taxon>Lophotrochozoa</taxon>
        <taxon>Mollusca</taxon>
        <taxon>Gastropoda</taxon>
        <taxon>Heterobranchia</taxon>
        <taxon>Euthyneura</taxon>
        <taxon>Panpulmonata</taxon>
        <taxon>Sacoglossa</taxon>
        <taxon>Placobranchoidea</taxon>
        <taxon>Plakobranchidae</taxon>
        <taxon>Elysia</taxon>
    </lineage>
</organism>
<comment type="caution">
    <text evidence="2">The sequence shown here is derived from an EMBL/GenBank/DDBJ whole genome shotgun (WGS) entry which is preliminary data.</text>
</comment>
<evidence type="ECO:0000256" key="1">
    <source>
        <dbReference type="SAM" id="MobiDB-lite"/>
    </source>
</evidence>
<evidence type="ECO:0000313" key="3">
    <source>
        <dbReference type="Proteomes" id="UP001283361"/>
    </source>
</evidence>